<keyword evidence="6" id="KW-0227">DNA damage</keyword>
<evidence type="ECO:0000256" key="3">
    <source>
        <dbReference type="ARBA" id="ARBA00022741"/>
    </source>
</evidence>
<keyword evidence="6" id="KW-0742">SOS response</keyword>
<dbReference type="InterPro" id="IPR001238">
    <property type="entry name" value="DNA-binding_RecF"/>
</dbReference>
<dbReference type="Proteomes" id="UP000648239">
    <property type="component" value="Unassembled WGS sequence"/>
</dbReference>
<evidence type="ECO:0000256" key="1">
    <source>
        <dbReference type="ARBA" id="ARBA00022490"/>
    </source>
</evidence>
<sequence length="370" mass="41042">MWLRKIEADRLRNLKAVSLDLDAGLTVLSGRNGQGKSSILESIYLLATGRSFRTRKQDELVAWSGGPMRVAGDYQWRGGRSSLAVIQDGPARALLADGLDLPFEEYIGRLGMVDLTAERMQVLRGGPEERRRFLDRGIVGLSPSFLRILGEYRQIRAQRNALLRAMAGGRTRSNQLEAWDQRLVQAAGRVHRGRREYAVLLAGKLGEPCRRLYPDGAELTLRYQPSPAASREMDPSEYESVLLAALEKNRERDIGLGFTASGPHRDDLTVEMDGTDLRKFGSAGQVRGAMVAMKLAKLARLQEDLEESPIFVMDDFDSDLDEERAAILAKYLHTGGFQAIVATSKEEFALRLPVPFRNVKVADGTVSVIA</sequence>
<accession>A0A8J7CEK4</accession>
<protein>
    <recommendedName>
        <fullName evidence="6">DNA replication and repair protein RecF</fullName>
    </recommendedName>
</protein>
<keyword evidence="1 6" id="KW-0963">Cytoplasm</keyword>
<keyword evidence="4 6" id="KW-0067">ATP-binding</keyword>
<dbReference type="GO" id="GO:0006302">
    <property type="term" value="P:double-strand break repair"/>
    <property type="evidence" value="ECO:0007669"/>
    <property type="project" value="TreeGrafter"/>
</dbReference>
<evidence type="ECO:0000256" key="2">
    <source>
        <dbReference type="ARBA" id="ARBA00022705"/>
    </source>
</evidence>
<dbReference type="InterPro" id="IPR042174">
    <property type="entry name" value="RecF_2"/>
</dbReference>
<dbReference type="Gene3D" id="1.20.1050.90">
    <property type="entry name" value="RecF/RecN/SMC, N-terminal domain"/>
    <property type="match status" value="1"/>
</dbReference>
<keyword evidence="2 6" id="KW-0235">DNA replication</keyword>
<reference evidence="8 9" key="1">
    <citation type="submission" date="2020-08" db="EMBL/GenBank/DDBJ databases">
        <title>Acidobacteriota in marine sediments use diverse sulfur dissimilation pathways.</title>
        <authorList>
            <person name="Wasmund K."/>
        </authorList>
    </citation>
    <scope>NUCLEOTIDE SEQUENCE [LARGE SCALE GENOMIC DNA]</scope>
    <source>
        <strain evidence="8">MAG AM4</strain>
    </source>
</reference>
<dbReference type="PANTHER" id="PTHR32182">
    <property type="entry name" value="DNA REPLICATION AND REPAIR PROTEIN RECF"/>
    <property type="match status" value="1"/>
</dbReference>
<dbReference type="GO" id="GO:0009432">
    <property type="term" value="P:SOS response"/>
    <property type="evidence" value="ECO:0007669"/>
    <property type="project" value="UniProtKB-UniRule"/>
</dbReference>
<evidence type="ECO:0000313" key="8">
    <source>
        <dbReference type="EMBL" id="MBD3868369.1"/>
    </source>
</evidence>
<dbReference type="PANTHER" id="PTHR32182:SF0">
    <property type="entry name" value="DNA REPLICATION AND REPAIR PROTEIN RECF"/>
    <property type="match status" value="1"/>
</dbReference>
<feature type="domain" description="Endonuclease GajA/Old nuclease/RecF-like AAA" evidence="7">
    <location>
        <begin position="1"/>
        <end position="50"/>
    </location>
</feature>
<proteinExistence type="inferred from homology"/>
<feature type="binding site" evidence="6">
    <location>
        <begin position="30"/>
        <end position="37"/>
    </location>
    <ligand>
        <name>ATP</name>
        <dbReference type="ChEBI" id="CHEBI:30616"/>
    </ligand>
</feature>
<dbReference type="InterPro" id="IPR027417">
    <property type="entry name" value="P-loop_NTPase"/>
</dbReference>
<dbReference type="GO" id="GO:0006260">
    <property type="term" value="P:DNA replication"/>
    <property type="evidence" value="ECO:0007669"/>
    <property type="project" value="UniProtKB-UniRule"/>
</dbReference>
<dbReference type="InterPro" id="IPR041685">
    <property type="entry name" value="AAA_GajA/Old/RecF-like"/>
</dbReference>
<dbReference type="GO" id="GO:0005737">
    <property type="term" value="C:cytoplasm"/>
    <property type="evidence" value="ECO:0007669"/>
    <property type="project" value="UniProtKB-SubCell"/>
</dbReference>
<dbReference type="Pfam" id="PF13175">
    <property type="entry name" value="AAA_15"/>
    <property type="match status" value="1"/>
</dbReference>
<comment type="caution">
    <text evidence="8">The sequence shown here is derived from an EMBL/GenBank/DDBJ whole genome shotgun (WGS) entry which is preliminary data.</text>
</comment>
<dbReference type="Gene3D" id="3.40.50.300">
    <property type="entry name" value="P-loop containing nucleotide triphosphate hydrolases"/>
    <property type="match status" value="1"/>
</dbReference>
<dbReference type="SUPFAM" id="SSF52540">
    <property type="entry name" value="P-loop containing nucleoside triphosphate hydrolases"/>
    <property type="match status" value="1"/>
</dbReference>
<evidence type="ECO:0000256" key="6">
    <source>
        <dbReference type="HAMAP-Rule" id="MF_00365"/>
    </source>
</evidence>
<name>A0A8J7CEK4_9BACT</name>
<dbReference type="NCBIfam" id="TIGR00611">
    <property type="entry name" value="recf"/>
    <property type="match status" value="1"/>
</dbReference>
<dbReference type="GO" id="GO:0000731">
    <property type="term" value="P:DNA synthesis involved in DNA repair"/>
    <property type="evidence" value="ECO:0007669"/>
    <property type="project" value="TreeGrafter"/>
</dbReference>
<dbReference type="AlphaFoldDB" id="A0A8J7CEK4"/>
<keyword evidence="6" id="KW-0234">DNA repair</keyword>
<dbReference type="HAMAP" id="MF_00365">
    <property type="entry name" value="RecF"/>
    <property type="match status" value="1"/>
</dbReference>
<evidence type="ECO:0000259" key="7">
    <source>
        <dbReference type="Pfam" id="PF13175"/>
    </source>
</evidence>
<comment type="subcellular location">
    <subcellularLocation>
        <location evidence="6">Cytoplasm</location>
    </subcellularLocation>
</comment>
<keyword evidence="3 6" id="KW-0547">Nucleotide-binding</keyword>
<evidence type="ECO:0000256" key="5">
    <source>
        <dbReference type="ARBA" id="ARBA00023125"/>
    </source>
</evidence>
<dbReference type="EMBL" id="JACXWD010000029">
    <property type="protein sequence ID" value="MBD3868369.1"/>
    <property type="molecule type" value="Genomic_DNA"/>
</dbReference>
<keyword evidence="5 6" id="KW-0238">DNA-binding</keyword>
<dbReference type="GO" id="GO:0005524">
    <property type="term" value="F:ATP binding"/>
    <property type="evidence" value="ECO:0007669"/>
    <property type="project" value="UniProtKB-UniRule"/>
</dbReference>
<dbReference type="GO" id="GO:0003697">
    <property type="term" value="F:single-stranded DNA binding"/>
    <property type="evidence" value="ECO:0007669"/>
    <property type="project" value="UniProtKB-UniRule"/>
</dbReference>
<comment type="similarity">
    <text evidence="6">Belongs to the RecF family.</text>
</comment>
<comment type="function">
    <text evidence="6">The RecF protein is involved in DNA metabolism; it is required for DNA replication and normal SOS inducibility. RecF binds preferentially to single-stranded, linear DNA. It also seems to bind ATP.</text>
</comment>
<gene>
    <name evidence="6 8" type="primary">recF</name>
    <name evidence="8" type="ORF">IFK94_09615</name>
</gene>
<evidence type="ECO:0000256" key="4">
    <source>
        <dbReference type="ARBA" id="ARBA00022840"/>
    </source>
</evidence>
<organism evidence="8 9">
    <name type="scientific">Candidatus Polarisedimenticola svalbardensis</name>
    <dbReference type="NCBI Taxonomy" id="2886004"/>
    <lineage>
        <taxon>Bacteria</taxon>
        <taxon>Pseudomonadati</taxon>
        <taxon>Acidobacteriota</taxon>
        <taxon>Candidatus Polarisedimenticolia</taxon>
        <taxon>Candidatus Polarisedimenticolales</taxon>
        <taxon>Candidatus Polarisedimenticolaceae</taxon>
        <taxon>Candidatus Polarisedimenticola</taxon>
    </lineage>
</organism>
<evidence type="ECO:0000313" key="9">
    <source>
        <dbReference type="Proteomes" id="UP000648239"/>
    </source>
</evidence>